<evidence type="ECO:0000256" key="2">
    <source>
        <dbReference type="ARBA" id="ARBA00022692"/>
    </source>
</evidence>
<keyword evidence="4 6" id="KW-0472">Membrane</keyword>
<feature type="compositionally biased region" description="Pro residues" evidence="5">
    <location>
        <begin position="319"/>
        <end position="335"/>
    </location>
</feature>
<feature type="compositionally biased region" description="Low complexity" evidence="5">
    <location>
        <begin position="336"/>
        <end position="358"/>
    </location>
</feature>
<evidence type="ECO:0000313" key="8">
    <source>
        <dbReference type="EMBL" id="MBB6394479.1"/>
    </source>
</evidence>
<evidence type="ECO:0000256" key="3">
    <source>
        <dbReference type="ARBA" id="ARBA00022989"/>
    </source>
</evidence>
<keyword evidence="2 6" id="KW-0812">Transmembrane</keyword>
<feature type="region of interest" description="Disordered" evidence="5">
    <location>
        <begin position="1"/>
        <end position="23"/>
    </location>
</feature>
<feature type="domain" description="RDD" evidence="7">
    <location>
        <begin position="24"/>
        <end position="208"/>
    </location>
</feature>
<feature type="transmembrane region" description="Helical" evidence="6">
    <location>
        <begin position="30"/>
        <end position="49"/>
    </location>
</feature>
<dbReference type="AlphaFoldDB" id="A0A7X0FVI0"/>
<keyword evidence="9" id="KW-1185">Reference proteome</keyword>
<keyword evidence="3 6" id="KW-1133">Transmembrane helix</keyword>
<proteinExistence type="predicted"/>
<dbReference type="GO" id="GO:0016020">
    <property type="term" value="C:membrane"/>
    <property type="evidence" value="ECO:0007669"/>
    <property type="project" value="UniProtKB-SubCell"/>
</dbReference>
<evidence type="ECO:0000313" key="9">
    <source>
        <dbReference type="Proteomes" id="UP000546324"/>
    </source>
</evidence>
<gene>
    <name evidence="8" type="ORF">BKA00_001393</name>
</gene>
<comment type="subcellular location">
    <subcellularLocation>
        <location evidence="1">Membrane</location>
        <topology evidence="1">Multi-pass membrane protein</topology>
    </subcellularLocation>
</comment>
<evidence type="ECO:0000259" key="7">
    <source>
        <dbReference type="Pfam" id="PF06271"/>
    </source>
</evidence>
<dbReference type="Pfam" id="PF06271">
    <property type="entry name" value="RDD"/>
    <property type="match status" value="1"/>
</dbReference>
<evidence type="ECO:0000256" key="1">
    <source>
        <dbReference type="ARBA" id="ARBA00004141"/>
    </source>
</evidence>
<evidence type="ECO:0000256" key="5">
    <source>
        <dbReference type="SAM" id="MobiDB-lite"/>
    </source>
</evidence>
<sequence>MYGPPPVPPPAAEPVPSAPPPAAAPRGRRLAAWGIDTALLAGAAILLGMMTWGRLNGLLGDGLWGDALSAAGGLLLSGGDVRQAAENFGTGIWNTAVSAVEQALLLLILIEFLHQFAGQAFAGRTVGKAVLDLRVENARSAKSRALRRSLVTTAGGTGLYCTAWILLLHGLFLLSLVTWLAAVAVFLANSAPTLVGARRRALADLLAGTSLVRADGYRRAAEAARTGAVMAWDGTHAAGQIAGQAVRDNAARIAQAESMQRALQSERARQMQELGRRSAARMQDAMQSERAQQVGDAGKRVGGRLRNAYQDRRAARRQPLPPPQEQPALPPPAPHYDPYAQPGQYIPPGQHIQPGQPGRYEPPPQYMPPQQ</sequence>
<dbReference type="EMBL" id="JACHMQ010000001">
    <property type="protein sequence ID" value="MBB6394479.1"/>
    <property type="molecule type" value="Genomic_DNA"/>
</dbReference>
<feature type="transmembrane region" description="Helical" evidence="6">
    <location>
        <begin position="149"/>
        <end position="167"/>
    </location>
</feature>
<dbReference type="InterPro" id="IPR010432">
    <property type="entry name" value="RDD"/>
</dbReference>
<dbReference type="Proteomes" id="UP000546324">
    <property type="component" value="Unassembled WGS sequence"/>
</dbReference>
<accession>A0A7X0FVI0</accession>
<comment type="caution">
    <text evidence="8">The sequence shown here is derived from an EMBL/GenBank/DDBJ whole genome shotgun (WGS) entry which is preliminary data.</text>
</comment>
<feature type="region of interest" description="Disordered" evidence="5">
    <location>
        <begin position="265"/>
        <end position="371"/>
    </location>
</feature>
<name>A0A7X0FVI0_9ACTN</name>
<evidence type="ECO:0000256" key="6">
    <source>
        <dbReference type="SAM" id="Phobius"/>
    </source>
</evidence>
<reference evidence="8 9" key="1">
    <citation type="submission" date="2020-08" db="EMBL/GenBank/DDBJ databases">
        <title>Sequencing the genomes of 1000 actinobacteria strains.</title>
        <authorList>
            <person name="Klenk H.-P."/>
        </authorList>
    </citation>
    <scope>NUCLEOTIDE SEQUENCE [LARGE SCALE GENOMIC DNA]</scope>
    <source>
        <strain evidence="8 9">DSM 43675</strain>
    </source>
</reference>
<feature type="transmembrane region" description="Helical" evidence="6">
    <location>
        <begin position="173"/>
        <end position="195"/>
    </location>
</feature>
<feature type="compositionally biased region" description="Basic and acidic residues" evidence="5">
    <location>
        <begin position="265"/>
        <end position="276"/>
    </location>
</feature>
<dbReference type="RefSeq" id="WP_185024139.1">
    <property type="nucleotide sequence ID" value="NZ_JACHMQ010000001.1"/>
</dbReference>
<organism evidence="8 9">
    <name type="scientific">Actinomadura coerulea</name>
    <dbReference type="NCBI Taxonomy" id="46159"/>
    <lineage>
        <taxon>Bacteria</taxon>
        <taxon>Bacillati</taxon>
        <taxon>Actinomycetota</taxon>
        <taxon>Actinomycetes</taxon>
        <taxon>Streptosporangiales</taxon>
        <taxon>Thermomonosporaceae</taxon>
        <taxon>Actinomadura</taxon>
    </lineage>
</organism>
<feature type="compositionally biased region" description="Pro residues" evidence="5">
    <location>
        <begin position="360"/>
        <end position="371"/>
    </location>
</feature>
<evidence type="ECO:0000256" key="4">
    <source>
        <dbReference type="ARBA" id="ARBA00023136"/>
    </source>
</evidence>
<protein>
    <submittedName>
        <fullName evidence="8">Putative RDD family membrane protein YckC</fullName>
    </submittedName>
</protein>